<dbReference type="InterPro" id="IPR039910">
    <property type="entry name" value="D15-like"/>
</dbReference>
<accession>A0AAN1WL28</accession>
<dbReference type="GO" id="GO:0019867">
    <property type="term" value="C:outer membrane"/>
    <property type="evidence" value="ECO:0007669"/>
    <property type="project" value="InterPro"/>
</dbReference>
<evidence type="ECO:0000259" key="5">
    <source>
        <dbReference type="Pfam" id="PF01103"/>
    </source>
</evidence>
<dbReference type="Gene3D" id="3.10.20.310">
    <property type="entry name" value="membrane protein fhac"/>
    <property type="match status" value="1"/>
</dbReference>
<keyword evidence="3 4" id="KW-0472">Membrane</keyword>
<dbReference type="Proteomes" id="UP001320119">
    <property type="component" value="Chromosome"/>
</dbReference>
<sequence>MLPCRGYLGRKREVALGVKIIGWMVCCYVCAVVAPVAFAAAGTPTIAGNTLLGVGVKHPFVIFVANNPALQKSVEAMLAEQRATDGKYQRASTLRTSSKYDQDVIRTYLRSQGYYAAQIESTLNEGQIGHQIYSGERFNIAQLHFDWPNEISQPPASIVKLSSGDPLVAERVLDSLSAIKRWVADEHCLRTIDVTYEAIVNYPTNTAKLTFRLKPSPQVVFGQISYEGHSSIENSYLDGYLNFKEGECFKPRLLDSTRLSLLQTNLLANADPMPGDIVEGAVPVRFRLTERKQRSISGSVGYDADVKTKFSLGWEHRNMFGRGEQLSTELTYSSISQGLEATLTVPHFYSTQQRLTLTGNIAQETTDAYDVYIGEAGANLKRDLTDKLSVNGGANLKFSRVKEFESPEDYALLSFPVSIDYSDRNDPLNPTRGWATGLQVEPFVDLYQTSRRFTRSTIAASTYYTWEKLSIKPTFAVRMATGVIDDSPLADVPADERFYVGGGGSVRGYRYQSIGETNSEGNPAGGLSFSEVSFELRSRFTNSIGVTLFMDGGYAYPTKTPKIGDEFLWGAGIGLRYHTSFAPFRFDIATPLDKREGDRDIQLYIAIGQSF</sequence>
<name>A0AAN1WL28_9GAMM</name>
<comment type="subcellular location">
    <subcellularLocation>
        <location evidence="1">Membrane</location>
    </subcellularLocation>
</comment>
<reference evidence="6 7" key="1">
    <citation type="journal article" date="2022" name="IScience">
        <title>An ultrasensitive nanofiber-based assay for enzymatic hydrolysis and deep-sea microbial degradation of cellulose.</title>
        <authorList>
            <person name="Tsudome M."/>
            <person name="Tachioka M."/>
            <person name="Miyazaki M."/>
            <person name="Uchimura K."/>
            <person name="Tsuda M."/>
            <person name="Takaki Y."/>
            <person name="Deguchi S."/>
        </authorList>
    </citation>
    <scope>NUCLEOTIDE SEQUENCE [LARGE SCALE GENOMIC DNA]</scope>
    <source>
        <strain evidence="6 7">GE09</strain>
    </source>
</reference>
<evidence type="ECO:0000313" key="7">
    <source>
        <dbReference type="Proteomes" id="UP001320119"/>
    </source>
</evidence>
<evidence type="ECO:0000256" key="4">
    <source>
        <dbReference type="SAM" id="Phobius"/>
    </source>
</evidence>
<keyword evidence="4" id="KW-0812">Transmembrane</keyword>
<dbReference type="Pfam" id="PF01103">
    <property type="entry name" value="Omp85"/>
    <property type="match status" value="1"/>
</dbReference>
<evidence type="ECO:0000313" key="6">
    <source>
        <dbReference type="EMBL" id="BCD99636.1"/>
    </source>
</evidence>
<dbReference type="EMBL" id="AP023086">
    <property type="protein sequence ID" value="BCD99636.1"/>
    <property type="molecule type" value="Genomic_DNA"/>
</dbReference>
<proteinExistence type="predicted"/>
<keyword evidence="4" id="KW-1133">Transmembrane helix</keyword>
<dbReference type="AlphaFoldDB" id="A0AAN1WL28"/>
<feature type="domain" description="Bacterial surface antigen (D15)" evidence="5">
    <location>
        <begin position="318"/>
        <end position="611"/>
    </location>
</feature>
<protein>
    <submittedName>
        <fullName evidence="6">Translocation and assembly module TamA</fullName>
    </submittedName>
</protein>
<dbReference type="PANTHER" id="PTHR12815">
    <property type="entry name" value="SORTING AND ASSEMBLY MACHINERY SAMM50 PROTEIN FAMILY MEMBER"/>
    <property type="match status" value="1"/>
</dbReference>
<keyword evidence="7" id="KW-1185">Reference proteome</keyword>
<keyword evidence="2" id="KW-1134">Transmembrane beta strand</keyword>
<dbReference type="Gene3D" id="2.40.160.50">
    <property type="entry name" value="membrane protein fhac: a member of the omp85/tpsb transporter family"/>
    <property type="match status" value="1"/>
</dbReference>
<dbReference type="KEGG" id="marq:MARGE09_P3838"/>
<evidence type="ECO:0000256" key="2">
    <source>
        <dbReference type="ARBA" id="ARBA00022452"/>
    </source>
</evidence>
<gene>
    <name evidence="6" type="ORF">MARGE09_P3838</name>
</gene>
<dbReference type="PANTHER" id="PTHR12815:SF42">
    <property type="entry name" value="BACTERIAL SURFACE ANTIGEN (D15) DOMAIN-CONTAINING PROTEIN"/>
    <property type="match status" value="1"/>
</dbReference>
<organism evidence="6 7">
    <name type="scientific">Marinagarivorans cellulosilyticus</name>
    <dbReference type="NCBI Taxonomy" id="2721545"/>
    <lineage>
        <taxon>Bacteria</taxon>
        <taxon>Pseudomonadati</taxon>
        <taxon>Pseudomonadota</taxon>
        <taxon>Gammaproteobacteria</taxon>
        <taxon>Cellvibrionales</taxon>
        <taxon>Cellvibrionaceae</taxon>
        <taxon>Marinagarivorans</taxon>
    </lineage>
</organism>
<feature type="transmembrane region" description="Helical" evidence="4">
    <location>
        <begin position="20"/>
        <end position="41"/>
    </location>
</feature>
<evidence type="ECO:0000256" key="3">
    <source>
        <dbReference type="ARBA" id="ARBA00023136"/>
    </source>
</evidence>
<dbReference type="InterPro" id="IPR000184">
    <property type="entry name" value="Bac_surfAg_D15"/>
</dbReference>
<evidence type="ECO:0000256" key="1">
    <source>
        <dbReference type="ARBA" id="ARBA00004370"/>
    </source>
</evidence>